<comment type="similarity">
    <text evidence="2">Belongs to the MipA/OmpV family.</text>
</comment>
<comment type="caution">
    <text evidence="7">The sequence shown here is derived from an EMBL/GenBank/DDBJ whole genome shotgun (WGS) entry which is preliminary data.</text>
</comment>
<proteinExistence type="inferred from homology"/>
<feature type="signal peptide" evidence="6">
    <location>
        <begin position="1"/>
        <end position="21"/>
    </location>
</feature>
<evidence type="ECO:0000256" key="2">
    <source>
        <dbReference type="ARBA" id="ARBA00005722"/>
    </source>
</evidence>
<evidence type="ECO:0000256" key="3">
    <source>
        <dbReference type="ARBA" id="ARBA00022729"/>
    </source>
</evidence>
<dbReference type="PANTHER" id="PTHR38776:SF1">
    <property type="entry name" value="MLTA-INTERACTING PROTEIN-RELATED"/>
    <property type="match status" value="1"/>
</dbReference>
<reference evidence="8" key="1">
    <citation type="journal article" date="2019" name="Int. J. Syst. Evol. Microbiol.">
        <title>The Global Catalogue of Microorganisms (GCM) 10K type strain sequencing project: providing services to taxonomists for standard genome sequencing and annotation.</title>
        <authorList>
            <consortium name="The Broad Institute Genomics Platform"/>
            <consortium name="The Broad Institute Genome Sequencing Center for Infectious Disease"/>
            <person name="Wu L."/>
            <person name="Ma J."/>
        </authorList>
    </citation>
    <scope>NUCLEOTIDE SEQUENCE [LARGE SCALE GENOMIC DNA]</scope>
    <source>
        <strain evidence="8">KCTC 42730</strain>
    </source>
</reference>
<dbReference type="EMBL" id="JBHRSD010000010">
    <property type="protein sequence ID" value="MFC3031956.1"/>
    <property type="molecule type" value="Genomic_DNA"/>
</dbReference>
<dbReference type="Proteomes" id="UP001595453">
    <property type="component" value="Unassembled WGS sequence"/>
</dbReference>
<dbReference type="PANTHER" id="PTHR38776">
    <property type="entry name" value="MLTA-INTERACTING PROTEIN-RELATED"/>
    <property type="match status" value="1"/>
</dbReference>
<organism evidence="7 8">
    <name type="scientific">Pseudoalteromonas fenneropenaei</name>
    <dbReference type="NCBI Taxonomy" id="1737459"/>
    <lineage>
        <taxon>Bacteria</taxon>
        <taxon>Pseudomonadati</taxon>
        <taxon>Pseudomonadota</taxon>
        <taxon>Gammaproteobacteria</taxon>
        <taxon>Alteromonadales</taxon>
        <taxon>Pseudoalteromonadaceae</taxon>
        <taxon>Pseudoalteromonas</taxon>
    </lineage>
</organism>
<evidence type="ECO:0000256" key="1">
    <source>
        <dbReference type="ARBA" id="ARBA00004442"/>
    </source>
</evidence>
<comment type="subcellular location">
    <subcellularLocation>
        <location evidence="1">Cell outer membrane</location>
    </subcellularLocation>
</comment>
<evidence type="ECO:0000313" key="7">
    <source>
        <dbReference type="EMBL" id="MFC3031956.1"/>
    </source>
</evidence>
<accession>A0ABV7CHB3</accession>
<dbReference type="RefSeq" id="WP_377121707.1">
    <property type="nucleotide sequence ID" value="NZ_JBHRSD010000010.1"/>
</dbReference>
<evidence type="ECO:0000256" key="6">
    <source>
        <dbReference type="SAM" id="SignalP"/>
    </source>
</evidence>
<keyword evidence="8" id="KW-1185">Reference proteome</keyword>
<name>A0ABV7CHB3_9GAMM</name>
<feature type="chain" id="PRO_5047341753" evidence="6">
    <location>
        <begin position="22"/>
        <end position="249"/>
    </location>
</feature>
<gene>
    <name evidence="7" type="ORF">ACFOEE_05455</name>
</gene>
<protein>
    <submittedName>
        <fullName evidence="7">MipA/OmpV family protein</fullName>
    </submittedName>
</protein>
<keyword evidence="5" id="KW-0998">Cell outer membrane</keyword>
<sequence>MKFAFYLSSLLAFGASFQTNAEPSKSSLQWGIGVALLAENEGYKGVGVDTQIVPAVMLKYGNFSLLGPRLNYQFGQWGDLVFSAQGKFRFDGYEAEDDEVFAAMAEREMSFDVGLEVEYDSNWGDFSLAYSKDISTTHRGYDFGVSYALPFQVKQGLVAPFVSANYMSSELVDYYYGVKLDEANLWRHAYQADSSWGWEFGIRSDWMFASHHMIKADVSYRVFGAEIKDSPLVDSSGGVNLIIGYIYVF</sequence>
<evidence type="ECO:0000256" key="4">
    <source>
        <dbReference type="ARBA" id="ARBA00023136"/>
    </source>
</evidence>
<keyword evidence="4" id="KW-0472">Membrane</keyword>
<dbReference type="InterPro" id="IPR010583">
    <property type="entry name" value="MipA"/>
</dbReference>
<evidence type="ECO:0000256" key="5">
    <source>
        <dbReference type="ARBA" id="ARBA00023237"/>
    </source>
</evidence>
<dbReference type="Pfam" id="PF06629">
    <property type="entry name" value="MipA"/>
    <property type="match status" value="1"/>
</dbReference>
<evidence type="ECO:0000313" key="8">
    <source>
        <dbReference type="Proteomes" id="UP001595453"/>
    </source>
</evidence>
<keyword evidence="3 6" id="KW-0732">Signal</keyword>